<protein>
    <recommendedName>
        <fullName evidence="2">ParB-like N-terminal domain-containing protein</fullName>
    </recommendedName>
</protein>
<dbReference type="EMBL" id="CP012752">
    <property type="protein sequence ID" value="ALG12497.1"/>
    <property type="molecule type" value="Genomic_DNA"/>
</dbReference>
<dbReference type="Gene3D" id="3.90.1530.10">
    <property type="entry name" value="Conserved hypothetical protein from pyrococcus furiosus pfu- 392566-001, ParB domain"/>
    <property type="match status" value="1"/>
</dbReference>
<dbReference type="Proteomes" id="UP000063699">
    <property type="component" value="Chromosome"/>
</dbReference>
<organism evidence="3 4">
    <name type="scientific">Kibdelosporangium phytohabitans</name>
    <dbReference type="NCBI Taxonomy" id="860235"/>
    <lineage>
        <taxon>Bacteria</taxon>
        <taxon>Bacillati</taxon>
        <taxon>Actinomycetota</taxon>
        <taxon>Actinomycetes</taxon>
        <taxon>Pseudonocardiales</taxon>
        <taxon>Pseudonocardiaceae</taxon>
        <taxon>Kibdelosporangium</taxon>
    </lineage>
</organism>
<evidence type="ECO:0000313" key="4">
    <source>
        <dbReference type="Proteomes" id="UP000063699"/>
    </source>
</evidence>
<dbReference type="AlphaFoldDB" id="A0A0N9HYR4"/>
<proteinExistence type="predicted"/>
<evidence type="ECO:0000313" key="3">
    <source>
        <dbReference type="EMBL" id="ALG12497.1"/>
    </source>
</evidence>
<dbReference type="KEGG" id="kphy:AOZ06_41570"/>
<dbReference type="SMART" id="SM00470">
    <property type="entry name" value="ParB"/>
    <property type="match status" value="1"/>
</dbReference>
<sequence>MDGAMTVVAAPAVRVPIEALQPGDSPRRDGEDTAHARALADSAASLPPILVHRPTMRVIDGMHRVHAARLAGLREIEAQFFDGSAEDAFVLAVKTNVAHGLPLSLTDRKAAATRIARSHPQWSDRAIARVAGLSPKTVGAVRRCSAEEVLQSHSRIGRDGRVRPVDATTGRRVASEIIARHPGMSLREIGRTAGISPGTARDVRERMRRGEDPLPPRQRTAQDSAGPADHTVLGALVRDPVLRSTEDGRVLLRWLTGRLADPAGWVDRVGTVPEHCRELIARVAWQHARTWREFAERLDQLGRTGEVRDVR</sequence>
<dbReference type="STRING" id="860235.AOZ06_41570"/>
<name>A0A0N9HYR4_9PSEU</name>
<dbReference type="OrthoDB" id="3701787at2"/>
<gene>
    <name evidence="3" type="ORF">AOZ06_41570</name>
</gene>
<feature type="region of interest" description="Disordered" evidence="1">
    <location>
        <begin position="202"/>
        <end position="229"/>
    </location>
</feature>
<reference evidence="3 4" key="1">
    <citation type="submission" date="2015-07" db="EMBL/GenBank/DDBJ databases">
        <title>Genome sequencing of Kibdelosporangium phytohabitans.</title>
        <authorList>
            <person name="Qin S."/>
            <person name="Xing K."/>
        </authorList>
    </citation>
    <scope>NUCLEOTIDE SEQUENCE [LARGE SCALE GENOMIC DNA]</scope>
    <source>
        <strain evidence="3 4">KLBMP1111</strain>
    </source>
</reference>
<dbReference type="InterPro" id="IPR036086">
    <property type="entry name" value="ParB/Sulfiredoxin_sf"/>
</dbReference>
<feature type="compositionally biased region" description="Basic and acidic residues" evidence="1">
    <location>
        <begin position="202"/>
        <end position="214"/>
    </location>
</feature>
<accession>A0A0N9HYR4</accession>
<evidence type="ECO:0000256" key="1">
    <source>
        <dbReference type="SAM" id="MobiDB-lite"/>
    </source>
</evidence>
<feature type="domain" description="ParB-like N-terminal" evidence="2">
    <location>
        <begin position="13"/>
        <end position="97"/>
    </location>
</feature>
<dbReference type="InterPro" id="IPR003115">
    <property type="entry name" value="ParB_N"/>
</dbReference>
<keyword evidence="4" id="KW-1185">Reference proteome</keyword>
<evidence type="ECO:0000259" key="2">
    <source>
        <dbReference type="SMART" id="SM00470"/>
    </source>
</evidence>
<dbReference type="SUPFAM" id="SSF110849">
    <property type="entry name" value="ParB/Sulfiredoxin"/>
    <property type="match status" value="1"/>
</dbReference>